<evidence type="ECO:0000313" key="1">
    <source>
        <dbReference type="EMBL" id="HIS93693.1"/>
    </source>
</evidence>
<evidence type="ECO:0008006" key="3">
    <source>
        <dbReference type="Google" id="ProtNLM"/>
    </source>
</evidence>
<evidence type="ECO:0000313" key="2">
    <source>
        <dbReference type="Proteomes" id="UP000824140"/>
    </source>
</evidence>
<reference evidence="1" key="2">
    <citation type="journal article" date="2021" name="PeerJ">
        <title>Extensive microbial diversity within the chicken gut microbiome revealed by metagenomics and culture.</title>
        <authorList>
            <person name="Gilroy R."/>
            <person name="Ravi A."/>
            <person name="Getino M."/>
            <person name="Pursley I."/>
            <person name="Horton D.L."/>
            <person name="Alikhan N.F."/>
            <person name="Baker D."/>
            <person name="Gharbi K."/>
            <person name="Hall N."/>
            <person name="Watson M."/>
            <person name="Adriaenssens E.M."/>
            <person name="Foster-Nyarko E."/>
            <person name="Jarju S."/>
            <person name="Secka A."/>
            <person name="Antonio M."/>
            <person name="Oren A."/>
            <person name="Chaudhuri R.R."/>
            <person name="La Ragione R."/>
            <person name="Hildebrand F."/>
            <person name="Pallen M.J."/>
        </authorList>
    </citation>
    <scope>NUCLEOTIDE SEQUENCE</scope>
    <source>
        <strain evidence="1">13766</strain>
    </source>
</reference>
<organism evidence="1 2">
    <name type="scientific">Candidatus Alectryocaccomicrobium excrementavium</name>
    <dbReference type="NCBI Taxonomy" id="2840668"/>
    <lineage>
        <taxon>Bacteria</taxon>
        <taxon>Bacillati</taxon>
        <taxon>Bacillota</taxon>
        <taxon>Clostridia</taxon>
        <taxon>Candidatus Alectryocaccomicrobium</taxon>
    </lineage>
</organism>
<reference evidence="1" key="1">
    <citation type="submission" date="2020-10" db="EMBL/GenBank/DDBJ databases">
        <authorList>
            <person name="Gilroy R."/>
        </authorList>
    </citation>
    <scope>NUCLEOTIDE SEQUENCE</scope>
    <source>
        <strain evidence="1">13766</strain>
    </source>
</reference>
<name>A0A9D1G1Q9_9FIRM</name>
<comment type="caution">
    <text evidence="1">The sequence shown here is derived from an EMBL/GenBank/DDBJ whole genome shotgun (WGS) entry which is preliminary data.</text>
</comment>
<sequence>MKNLRLLVGMPVICEGRKLGRVVQAQVSGELTRMTGLFVDAGLKGTRFIPAEDVNVLGDVAVLVRSAGRRGARAQCGYPRRALAPDGKRLGAICGAGVNEESLNVEALELSVGWLEDMLTGRRKVSRFTVNQPGGEVVVIEMDGEELE</sequence>
<gene>
    <name evidence="1" type="ORF">IAA84_11825</name>
</gene>
<dbReference type="EMBL" id="DVJN01000223">
    <property type="protein sequence ID" value="HIS93693.1"/>
    <property type="molecule type" value="Genomic_DNA"/>
</dbReference>
<proteinExistence type="predicted"/>
<dbReference type="Proteomes" id="UP000824140">
    <property type="component" value="Unassembled WGS sequence"/>
</dbReference>
<protein>
    <recommendedName>
        <fullName evidence="3">PRC-barrel domain-containing protein</fullName>
    </recommendedName>
</protein>
<dbReference type="AlphaFoldDB" id="A0A9D1G1Q9"/>
<accession>A0A9D1G1Q9</accession>